<reference evidence="6" key="1">
    <citation type="journal article" date="2020" name="Fungal Divers.">
        <title>Resolving the Mortierellaceae phylogeny through synthesis of multi-gene phylogenetics and phylogenomics.</title>
        <authorList>
            <person name="Vandepol N."/>
            <person name="Liber J."/>
            <person name="Desiro A."/>
            <person name="Na H."/>
            <person name="Kennedy M."/>
            <person name="Barry K."/>
            <person name="Grigoriev I.V."/>
            <person name="Miller A.N."/>
            <person name="O'Donnell K."/>
            <person name="Stajich J.E."/>
            <person name="Bonito G."/>
        </authorList>
    </citation>
    <scope>NUCLEOTIDE SEQUENCE</scope>
    <source>
        <strain evidence="6">MES-2147</strain>
    </source>
</reference>
<dbReference type="SMART" id="SM00326">
    <property type="entry name" value="SH3"/>
    <property type="match status" value="1"/>
</dbReference>
<evidence type="ECO:0000256" key="1">
    <source>
        <dbReference type="ARBA" id="ARBA00022443"/>
    </source>
</evidence>
<keyword evidence="4" id="KW-1133">Transmembrane helix</keyword>
<dbReference type="AlphaFoldDB" id="A0A9P6LTI1"/>
<dbReference type="OrthoDB" id="5340910at2759"/>
<feature type="compositionally biased region" description="Basic and acidic residues" evidence="3">
    <location>
        <begin position="368"/>
        <end position="377"/>
    </location>
</feature>
<dbReference type="InterPro" id="IPR036028">
    <property type="entry name" value="SH3-like_dom_sf"/>
</dbReference>
<gene>
    <name evidence="6" type="ORF">BGZ65_009936</name>
</gene>
<feature type="region of interest" description="Disordered" evidence="3">
    <location>
        <begin position="365"/>
        <end position="440"/>
    </location>
</feature>
<organism evidence="6 7">
    <name type="scientific">Modicella reniformis</name>
    <dbReference type="NCBI Taxonomy" id="1440133"/>
    <lineage>
        <taxon>Eukaryota</taxon>
        <taxon>Fungi</taxon>
        <taxon>Fungi incertae sedis</taxon>
        <taxon>Mucoromycota</taxon>
        <taxon>Mortierellomycotina</taxon>
        <taxon>Mortierellomycetes</taxon>
        <taxon>Mortierellales</taxon>
        <taxon>Mortierellaceae</taxon>
        <taxon>Modicella</taxon>
    </lineage>
</organism>
<feature type="transmembrane region" description="Helical" evidence="4">
    <location>
        <begin position="156"/>
        <end position="179"/>
    </location>
</feature>
<feature type="compositionally biased region" description="Gly residues" evidence="3">
    <location>
        <begin position="427"/>
        <end position="439"/>
    </location>
</feature>
<dbReference type="Pfam" id="PF00018">
    <property type="entry name" value="SH3_1"/>
    <property type="match status" value="1"/>
</dbReference>
<dbReference type="InterPro" id="IPR001452">
    <property type="entry name" value="SH3_domain"/>
</dbReference>
<feature type="compositionally biased region" description="Low complexity" evidence="3">
    <location>
        <begin position="190"/>
        <end position="201"/>
    </location>
</feature>
<proteinExistence type="predicted"/>
<evidence type="ECO:0000313" key="7">
    <source>
        <dbReference type="Proteomes" id="UP000749646"/>
    </source>
</evidence>
<dbReference type="EMBL" id="JAAAHW010009516">
    <property type="protein sequence ID" value="KAF9939660.1"/>
    <property type="molecule type" value="Genomic_DNA"/>
</dbReference>
<protein>
    <recommendedName>
        <fullName evidence="5">SH3 domain-containing protein</fullName>
    </recommendedName>
</protein>
<comment type="caution">
    <text evidence="6">The sequence shown here is derived from an EMBL/GenBank/DDBJ whole genome shotgun (WGS) entry which is preliminary data.</text>
</comment>
<evidence type="ECO:0000313" key="6">
    <source>
        <dbReference type="EMBL" id="KAF9939660.1"/>
    </source>
</evidence>
<dbReference type="PROSITE" id="PS50002">
    <property type="entry name" value="SH3"/>
    <property type="match status" value="1"/>
</dbReference>
<evidence type="ECO:0000259" key="5">
    <source>
        <dbReference type="PROSITE" id="PS50002"/>
    </source>
</evidence>
<dbReference type="Proteomes" id="UP000749646">
    <property type="component" value="Unassembled WGS sequence"/>
</dbReference>
<evidence type="ECO:0000256" key="4">
    <source>
        <dbReference type="SAM" id="Phobius"/>
    </source>
</evidence>
<feature type="compositionally biased region" description="Low complexity" evidence="3">
    <location>
        <begin position="378"/>
        <end position="403"/>
    </location>
</feature>
<sequence length="464" mass="48187">MAQFGIVMQPFNNTDEFDKSVFNATGFQTTPECTGYTHTIRIPYQNTLLCTIAIQDQLSGVCKGQPTNVSSNLCDSSCTLYQQGLTSMIEKTCPTVASMKTRLVELNAICSRKKPNEWMGLHDNNTAKCINSLKNEQGTCDDNSSSSSKTGLSSGALGGIVIGSIIAAALIAFALFLCIRRARKVDESNGSGRRVSGSSGRYNISGPKIQEEGYISGGNPSIPMTTLPHIEHSSLGLTSAIASAGTGGLGSGGGGGGGGAGMAAKGGVAVAGVGAGAKAGLGTAASGKHSYAQALYPYQASMADELDLTPGDIINVIRVFDDGWAVGTNMSTSREGAFPIVCVMFVDESALDDDFDEANMQSMQPMTLREEDQEGKRPPSGRNSPRSSLPSRSSSPVNLPRRNSSIRDSTVIIVPGTSPMTSSPLAGGNGNGAGVGVGSGSHLAVRDTMATDNSSLNRWWEGEK</sequence>
<feature type="region of interest" description="Disordered" evidence="3">
    <location>
        <begin position="188"/>
        <end position="227"/>
    </location>
</feature>
<feature type="domain" description="SH3" evidence="5">
    <location>
        <begin position="287"/>
        <end position="348"/>
    </location>
</feature>
<dbReference type="Gene3D" id="2.30.30.40">
    <property type="entry name" value="SH3 Domains"/>
    <property type="match status" value="1"/>
</dbReference>
<keyword evidence="1 2" id="KW-0728">SH3 domain</keyword>
<dbReference type="SUPFAM" id="SSF50044">
    <property type="entry name" value="SH3-domain"/>
    <property type="match status" value="1"/>
</dbReference>
<name>A0A9P6LTI1_9FUNG</name>
<keyword evidence="4" id="KW-0472">Membrane</keyword>
<keyword evidence="7" id="KW-1185">Reference proteome</keyword>
<evidence type="ECO:0000256" key="3">
    <source>
        <dbReference type="SAM" id="MobiDB-lite"/>
    </source>
</evidence>
<keyword evidence="4" id="KW-0812">Transmembrane</keyword>
<accession>A0A9P6LTI1</accession>
<evidence type="ECO:0000256" key="2">
    <source>
        <dbReference type="PROSITE-ProRule" id="PRU00192"/>
    </source>
</evidence>